<accession>A0A1J7BBT6</accession>
<keyword evidence="1" id="KW-0620">Polyamine biosynthesis</keyword>
<sequence>MPRPRKKSERAPVRETVDTGEAALLPDVDRPRATLLTVDGAPQSYIDLDDPTYLEFEYQRRIGHVIDVIAAPRAPLTAIHLGGGALGLPRYVAATRPRSRQQVAEIDARLTALIRRELPLDRNWQIKVRQDDARALLGKIPDAWADLVTADVFTSTRTPAHLTSREFVEEAARTLAADGVYAANLADGPPLAFARAQAATVAAVFEHVYLVAEPTVLRGRRFGNVVLVGSRRELPAGELSRRVAGDPFPGRLVHGTELKRFVAGAQPVTDATATPSPKPPDDAFGVGGQGRNG</sequence>
<keyword evidence="4" id="KW-1185">Reference proteome</keyword>
<name>A0A1J7BBT6_9ACTN</name>
<dbReference type="EMBL" id="MLCF01000115">
    <property type="protein sequence ID" value="OIV36094.1"/>
    <property type="molecule type" value="Genomic_DNA"/>
</dbReference>
<comment type="caution">
    <text evidence="3">The sequence shown here is derived from an EMBL/GenBank/DDBJ whole genome shotgun (WGS) entry which is preliminary data.</text>
</comment>
<dbReference type="SUPFAM" id="SSF53335">
    <property type="entry name" value="S-adenosyl-L-methionine-dependent methyltransferases"/>
    <property type="match status" value="1"/>
</dbReference>
<dbReference type="Proteomes" id="UP000243342">
    <property type="component" value="Unassembled WGS sequence"/>
</dbReference>
<reference evidence="3 4" key="1">
    <citation type="submission" date="2016-10" db="EMBL/GenBank/DDBJ databases">
        <title>Genome sequence of Streptomyces gilvigriseus MUSC 26.</title>
        <authorList>
            <person name="Lee L.-H."/>
            <person name="Ser H.-L."/>
        </authorList>
    </citation>
    <scope>NUCLEOTIDE SEQUENCE [LARGE SCALE GENOMIC DNA]</scope>
    <source>
        <strain evidence="3 4">MUSC 26</strain>
    </source>
</reference>
<protein>
    <submittedName>
        <fullName evidence="3">Spermine synthase</fullName>
    </submittedName>
</protein>
<dbReference type="STRING" id="1428644.BIV57_18215"/>
<evidence type="ECO:0000313" key="3">
    <source>
        <dbReference type="EMBL" id="OIV36094.1"/>
    </source>
</evidence>
<dbReference type="InterPro" id="IPR029063">
    <property type="entry name" value="SAM-dependent_MTases_sf"/>
</dbReference>
<dbReference type="PANTHER" id="PTHR43317">
    <property type="entry name" value="THERMOSPERMINE SYNTHASE ACAULIS5"/>
    <property type="match status" value="1"/>
</dbReference>
<proteinExistence type="predicted"/>
<feature type="region of interest" description="Disordered" evidence="2">
    <location>
        <begin position="266"/>
        <end position="293"/>
    </location>
</feature>
<evidence type="ECO:0000256" key="1">
    <source>
        <dbReference type="ARBA" id="ARBA00023115"/>
    </source>
</evidence>
<dbReference type="RefSeq" id="WP_071657963.1">
    <property type="nucleotide sequence ID" value="NZ_MLCF01000115.1"/>
</dbReference>
<dbReference type="OrthoDB" id="8221452at2"/>
<gene>
    <name evidence="3" type="ORF">BIV57_18215</name>
</gene>
<dbReference type="Gene3D" id="3.40.50.150">
    <property type="entry name" value="Vaccinia Virus protein VP39"/>
    <property type="match status" value="1"/>
</dbReference>
<dbReference type="AlphaFoldDB" id="A0A1J7BBT6"/>
<dbReference type="PANTHER" id="PTHR43317:SF1">
    <property type="entry name" value="THERMOSPERMINE SYNTHASE ACAULIS5"/>
    <property type="match status" value="1"/>
</dbReference>
<organism evidence="3 4">
    <name type="scientific">Mangrovactinospora gilvigrisea</name>
    <dbReference type="NCBI Taxonomy" id="1428644"/>
    <lineage>
        <taxon>Bacteria</taxon>
        <taxon>Bacillati</taxon>
        <taxon>Actinomycetota</taxon>
        <taxon>Actinomycetes</taxon>
        <taxon>Kitasatosporales</taxon>
        <taxon>Streptomycetaceae</taxon>
        <taxon>Mangrovactinospora</taxon>
    </lineage>
</organism>
<dbReference type="GO" id="GO:0006596">
    <property type="term" value="P:polyamine biosynthetic process"/>
    <property type="evidence" value="ECO:0007669"/>
    <property type="project" value="UniProtKB-KW"/>
</dbReference>
<evidence type="ECO:0000313" key="4">
    <source>
        <dbReference type="Proteomes" id="UP000243342"/>
    </source>
</evidence>
<dbReference type="NCBIfam" id="NF037959">
    <property type="entry name" value="MFS_SpdSyn"/>
    <property type="match status" value="1"/>
</dbReference>
<evidence type="ECO:0000256" key="2">
    <source>
        <dbReference type="SAM" id="MobiDB-lite"/>
    </source>
</evidence>